<dbReference type="GO" id="GO:0004197">
    <property type="term" value="F:cysteine-type endopeptidase activity"/>
    <property type="evidence" value="ECO:0007669"/>
    <property type="project" value="InterPro"/>
</dbReference>
<feature type="domain" description="iHD-CE" evidence="3">
    <location>
        <begin position="295"/>
        <end position="659"/>
    </location>
</feature>
<dbReference type="SUPFAM" id="SSF52129">
    <property type="entry name" value="Caspase-like"/>
    <property type="match status" value="1"/>
</dbReference>
<protein>
    <submittedName>
        <fullName evidence="5">Peptidase C14</fullName>
    </submittedName>
</protein>
<dbReference type="InterPro" id="IPR056507">
    <property type="entry name" value="wHTH-HSP90_Na-assoc"/>
</dbReference>
<dbReference type="PRINTS" id="PR00775">
    <property type="entry name" value="HEATSHOCK90"/>
</dbReference>
<evidence type="ECO:0000259" key="2">
    <source>
        <dbReference type="Pfam" id="PF00656"/>
    </source>
</evidence>
<dbReference type="InterPro" id="IPR029030">
    <property type="entry name" value="Caspase-like_dom_sf"/>
</dbReference>
<feature type="domain" description="Peptidase C14 caspase" evidence="2">
    <location>
        <begin position="17"/>
        <end position="253"/>
    </location>
</feature>
<dbReference type="InterPro" id="IPR036890">
    <property type="entry name" value="HATPase_C_sf"/>
</dbReference>
<dbReference type="Pfam" id="PF00656">
    <property type="entry name" value="Peptidase_C14"/>
    <property type="match status" value="1"/>
</dbReference>
<gene>
    <name evidence="5" type="ORF">ADK34_40320</name>
</gene>
<dbReference type="Gene3D" id="3.30.565.10">
    <property type="entry name" value="Histidine kinase-like ATPase, C-terminal domain"/>
    <property type="match status" value="1"/>
</dbReference>
<name>A0A0L8J1A7_STRVR</name>
<dbReference type="Proteomes" id="UP000037023">
    <property type="component" value="Unassembled WGS sequence"/>
</dbReference>
<dbReference type="Gene3D" id="3.40.50.1460">
    <property type="match status" value="1"/>
</dbReference>
<dbReference type="InterPro" id="IPR020575">
    <property type="entry name" value="Hsp90_N"/>
</dbReference>
<dbReference type="PATRIC" id="fig|1938.6.peg.8682"/>
<dbReference type="GO" id="GO:0006508">
    <property type="term" value="P:proteolysis"/>
    <property type="evidence" value="ECO:0007669"/>
    <property type="project" value="InterPro"/>
</dbReference>
<feature type="compositionally biased region" description="Basic and acidic residues" evidence="1">
    <location>
        <begin position="122"/>
        <end position="150"/>
    </location>
</feature>
<evidence type="ECO:0000256" key="1">
    <source>
        <dbReference type="SAM" id="MobiDB-lite"/>
    </source>
</evidence>
<accession>A0A0L8J1A7</accession>
<dbReference type="Pfam" id="PF24410">
    <property type="entry name" value="wHTH-HSP90_Na-assoc"/>
    <property type="match status" value="1"/>
</dbReference>
<evidence type="ECO:0000259" key="3">
    <source>
        <dbReference type="Pfam" id="PF24401"/>
    </source>
</evidence>
<sequence>MCSSEGIPRGSGVAGARRVALLIGVRDNPGVARHLPPLGATVDADLAAMEAALRGSDYAVETLRDPTRNEITERITALALGAAPGGTLLLHFTGHGVRVGDTDYLVPADAQAPAGSAGTADGRSRHGDAGGGPDRHGGAGEGRGRGGWDQPHVRESLLEADISRYLTGCAADTVLWIVDACRSAEDAGAAAFGSRIVAGPPRSGFAVLTGCGPNELSGATDAGSFFSLALARALGPLTEATTVEQVYEAARRETRNLARRAGAPPQRALIHYGTDREAETRSWEVARGRRLLEEWQDAVRVPALWDHVPAADDAVVAGFQDCLAGLAADVARHVHHAQERLGDPWADDEFPVRVLRDVLPTLLPKGAELSALEVTALIAGVLLHEAAWADRLGQAAGIRPRSVRRRPDADDPRRHYEQITEQHPQITEKLTDWYWWDSAPSDDRHAVVLWLVHRWIAERFATDEEAVSEVWSAGFVTRLLEGTDQPARGQGTAPSSRAARLSAALRTVATGLALGEPPEGRRNPLPDRHVVRKTPQRLRTGPLAALLRLAGLLAFDARRMPEVVAEHLAVSDPVVPDELITVLRDAVWDLDRTGEAPAYLHLDAVCPHPAIHAALTATVEDADELVHALAETAKGLPTDEGALLSGLPTRLTVHRLRPAEQGGLDAYDVPLTRFTLAQTEIRRLLMGEELYDGKPTLALRELYQNALDACRYRDMRVRYLRSCGKEPRPWAGGIRIRTGRDERGPYVECLDNGVGMTEKQLRSTFTQAGRRFDQSQAFRREQAAWLRQDTALRLYPNSRFGIGVFSYFMLADEMVIVTRPVGPDGRPAEKALRVEIPVSGSLFRVREVDERGTAVLPDGGTRVRLYLRDDRRLTGDSCLSALRSQVLVSEFTLDVRDEDGRGATWEAGVLQSGEGKFTVAAESAVEAVPGILWWVKGRGAIVCDGIVTDKGTVGHVLNLSGEYRGRLSVNRNKLEDFDIRWAHEQIRLGARALPGWPGLTLAWLWSMETRNHAIARILWQEWRGKGVRVAAEYGRTVDLDEVGWFRLDTHVEGRSTPTGKDGRLHDAIRPWRTAALGHRLGRQREAAPSSLEGHPVPEPGWSHIADDVEGDWRNAVKVAYSQGIEVSEVLRTARSLRVAHPRLAAPPVFGAGDLDWKPDHTDLHVVSGLLGPERDPYANFAISFGGGGTYAGKDRQRNEFVHRHPPRDLSGVVRASAEYRTPLGELLGTCAKYAPFLDAPVPSVPDHHRDHVCTRDELSLLYVRENEDSWRPTTTPWDLRAAALDAGCATREALWRVALFGWLRPVPDPASVERWASVPSDLFHLLRRYVVDEGDGSAVLPWAATLDLAAEWEIPLHKAERVLALHARELGLVHRRRYTKGSAGRAVVPSLGTGQLVGWLHDVDVRLEQGVSLRDLAYVRPHTTSWEELSWTLDELRSVGVSLPDAAPLLRAWDELPIPSRFAFSGPDPSWDSANYPVPATSAVLFTASQELREKLSYLWKTAGREAERLKLGPDLVAAELPKELRKFRPSADETMALLTYGVDDDDDNGEWCETPRWDPLTPKKLVVYASKHRQGVREAYAALVPLRAIGALVPPLDAEAVAGLPAGVPDAYTAATVDPAHRVSPAGSPLVPLDLVSVAGRLGEPVGRTWERIRPYLALEGGAPPIADVPEVVPRWQDLVILSERLDGMLPALGGTVSRARVAVRAEAVGESPAWVRERLEVYAGMFGLEVEPGDTAEPDGA</sequence>
<dbReference type="Pfam" id="PF24401">
    <property type="entry name" value="iHD-CE"/>
    <property type="match status" value="1"/>
</dbReference>
<feature type="domain" description="wHTH-Hsp90 Na associated" evidence="4">
    <location>
        <begin position="1674"/>
        <end position="1723"/>
    </location>
</feature>
<evidence type="ECO:0000259" key="4">
    <source>
        <dbReference type="Pfam" id="PF24410"/>
    </source>
</evidence>
<reference evidence="5 6" key="1">
    <citation type="submission" date="2015-06" db="EMBL/GenBank/DDBJ databases">
        <authorList>
            <person name="Hoefler B.C."/>
            <person name="Straight P.D."/>
        </authorList>
    </citation>
    <scope>NUCLEOTIDE SEQUENCE [LARGE SCALE GENOMIC DNA]</scope>
    <source>
        <strain evidence="5 6">NRRL 3427</strain>
    </source>
</reference>
<comment type="caution">
    <text evidence="5">The sequence shown here is derived from an EMBL/GenBank/DDBJ whole genome shotgun (WGS) entry which is preliminary data.</text>
</comment>
<organism evidence="5 6">
    <name type="scientific">Streptomyces viridochromogenes</name>
    <dbReference type="NCBI Taxonomy" id="1938"/>
    <lineage>
        <taxon>Bacteria</taxon>
        <taxon>Bacillati</taxon>
        <taxon>Actinomycetota</taxon>
        <taxon>Actinomycetes</taxon>
        <taxon>Kitasatosporales</taxon>
        <taxon>Streptomycetaceae</taxon>
        <taxon>Streptomyces</taxon>
    </lineage>
</organism>
<evidence type="ECO:0000313" key="6">
    <source>
        <dbReference type="Proteomes" id="UP000037023"/>
    </source>
</evidence>
<dbReference type="InterPro" id="IPR011600">
    <property type="entry name" value="Pept_C14_caspase"/>
</dbReference>
<dbReference type="EMBL" id="LGUP01000414">
    <property type="protein sequence ID" value="KOG07453.1"/>
    <property type="molecule type" value="Genomic_DNA"/>
</dbReference>
<dbReference type="InterPro" id="IPR056506">
    <property type="entry name" value="iHD-CE"/>
</dbReference>
<proteinExistence type="predicted"/>
<evidence type="ECO:0000313" key="5">
    <source>
        <dbReference type="EMBL" id="KOG07453.1"/>
    </source>
</evidence>
<feature type="region of interest" description="Disordered" evidence="1">
    <location>
        <begin position="111"/>
        <end position="150"/>
    </location>
</feature>
<dbReference type="SUPFAM" id="SSF55874">
    <property type="entry name" value="ATPase domain of HSP90 chaperone/DNA topoisomerase II/histidine kinase"/>
    <property type="match status" value="1"/>
</dbReference>